<keyword evidence="9 13" id="KW-0472">Membrane</keyword>
<evidence type="ECO:0000313" key="14">
    <source>
        <dbReference type="EMBL" id="TFF67475.1"/>
    </source>
</evidence>
<dbReference type="Gene3D" id="1.10.3470.10">
    <property type="entry name" value="ABC transporter involved in vitamin B12 uptake, BtuC"/>
    <property type="match status" value="1"/>
</dbReference>
<dbReference type="SUPFAM" id="SSF81345">
    <property type="entry name" value="ABC transporter involved in vitamin B12 uptake, BtuC"/>
    <property type="match status" value="1"/>
</dbReference>
<dbReference type="FunFam" id="1.10.3470.10:FF:000001">
    <property type="entry name" value="Vitamin B12 ABC transporter permease BtuC"/>
    <property type="match status" value="1"/>
</dbReference>
<feature type="transmembrane region" description="Helical" evidence="13">
    <location>
        <begin position="232"/>
        <end position="251"/>
    </location>
</feature>
<dbReference type="AlphaFoldDB" id="A0A4R9C2V3"/>
<keyword evidence="8" id="KW-0408">Iron</keyword>
<comment type="subcellular location">
    <subcellularLocation>
        <location evidence="1">Cell membrane</location>
        <topology evidence="1">Multi-pass membrane protein</topology>
    </subcellularLocation>
</comment>
<evidence type="ECO:0000256" key="2">
    <source>
        <dbReference type="ARBA" id="ARBA00007935"/>
    </source>
</evidence>
<keyword evidence="5" id="KW-1003">Cell membrane</keyword>
<feature type="transmembrane region" description="Helical" evidence="13">
    <location>
        <begin position="257"/>
        <end position="276"/>
    </location>
</feature>
<gene>
    <name evidence="14" type="ORF">EQF91_00720</name>
</gene>
<evidence type="ECO:0000256" key="6">
    <source>
        <dbReference type="ARBA" id="ARBA00022692"/>
    </source>
</evidence>
<sequence>MRRKKMKKINPRKFDLVYFLIFAILLLFLIFLSINLGSIKVDLKQLIRGLFFEYDESVSIVYDLRFPRIIISVMAGAGIAVSGVLFQSVLKNPLADPGIIGINSSSSFFAVMIAAFFPKLYLMTPIFASIGGIIAFFIVYLLSWKFSFSPISIVLIGVAISTMFSGLSSAINFATGSSMNGVASIVNGNITMKTWDDVNILIPYIFIGIFLAIFCSKICNLMFLEDKVIRSLGINVSLNRIMISVIATILASSSTAIVGSIGFLGLIVPHISKIFIGEDHRKLIPFSMILGAITFLLADTLGRTIFYPYEIPASVIMGIVGGPFFIFILRKGINYE</sequence>
<dbReference type="OrthoDB" id="9792889at2"/>
<feature type="transmembrane region" description="Helical" evidence="13">
    <location>
        <begin position="123"/>
        <end position="142"/>
    </location>
</feature>
<evidence type="ECO:0000256" key="4">
    <source>
        <dbReference type="ARBA" id="ARBA00022448"/>
    </source>
</evidence>
<keyword evidence="7 13" id="KW-1133">Transmembrane helix</keyword>
<dbReference type="GO" id="GO:0033214">
    <property type="term" value="P:siderophore-iron import into cell"/>
    <property type="evidence" value="ECO:0007669"/>
    <property type="project" value="TreeGrafter"/>
</dbReference>
<evidence type="ECO:0000256" key="1">
    <source>
        <dbReference type="ARBA" id="ARBA00004651"/>
    </source>
</evidence>
<dbReference type="Proteomes" id="UP000297454">
    <property type="component" value="Unassembled WGS sequence"/>
</dbReference>
<evidence type="ECO:0000256" key="13">
    <source>
        <dbReference type="SAM" id="Phobius"/>
    </source>
</evidence>
<feature type="transmembrane region" description="Helical" evidence="13">
    <location>
        <begin position="66"/>
        <end position="86"/>
    </location>
</feature>
<organism evidence="14 15">
    <name type="scientific">Helcococcus ovis</name>
    <dbReference type="NCBI Taxonomy" id="72026"/>
    <lineage>
        <taxon>Bacteria</taxon>
        <taxon>Bacillati</taxon>
        <taxon>Bacillota</taxon>
        <taxon>Tissierellia</taxon>
        <taxon>Tissierellales</taxon>
        <taxon>Peptoniphilaceae</taxon>
        <taxon>Helcococcus</taxon>
    </lineage>
</organism>
<feature type="transmembrane region" description="Helical" evidence="13">
    <location>
        <begin position="201"/>
        <end position="220"/>
    </location>
</feature>
<dbReference type="PANTHER" id="PTHR30472">
    <property type="entry name" value="FERRIC ENTEROBACTIN TRANSPORT SYSTEM PERMEASE PROTEIN"/>
    <property type="match status" value="1"/>
</dbReference>
<evidence type="ECO:0000256" key="3">
    <source>
        <dbReference type="ARBA" id="ARBA00018524"/>
    </source>
</evidence>
<feature type="transmembrane region" description="Helical" evidence="13">
    <location>
        <begin position="311"/>
        <end position="329"/>
    </location>
</feature>
<dbReference type="GO" id="GO:0022857">
    <property type="term" value="F:transmembrane transporter activity"/>
    <property type="evidence" value="ECO:0007669"/>
    <property type="project" value="InterPro"/>
</dbReference>
<dbReference type="Pfam" id="PF01032">
    <property type="entry name" value="FecCD"/>
    <property type="match status" value="1"/>
</dbReference>
<feature type="transmembrane region" description="Helical" evidence="13">
    <location>
        <begin position="283"/>
        <end position="305"/>
    </location>
</feature>
<comment type="caution">
    <text evidence="14">The sequence shown here is derived from an EMBL/GenBank/DDBJ whole genome shotgun (WGS) entry which is preliminary data.</text>
</comment>
<comment type="similarity">
    <text evidence="2">Belongs to the binding-protein-dependent transport system permease family. FecCD subfamily.</text>
</comment>
<feature type="transmembrane region" description="Helical" evidence="13">
    <location>
        <begin position="16"/>
        <end position="36"/>
    </location>
</feature>
<dbReference type="InterPro" id="IPR000522">
    <property type="entry name" value="ABC_transptr_permease_BtuC"/>
</dbReference>
<name>A0A4R9C2V3_9FIRM</name>
<accession>A0A4R9C2V3</accession>
<proteinExistence type="inferred from homology"/>
<keyword evidence="6 13" id="KW-0812">Transmembrane</keyword>
<evidence type="ECO:0000256" key="11">
    <source>
        <dbReference type="ARBA" id="ARBA00031149"/>
    </source>
</evidence>
<evidence type="ECO:0000256" key="7">
    <source>
        <dbReference type="ARBA" id="ARBA00022989"/>
    </source>
</evidence>
<evidence type="ECO:0000313" key="15">
    <source>
        <dbReference type="Proteomes" id="UP000297454"/>
    </source>
</evidence>
<feature type="transmembrane region" description="Helical" evidence="13">
    <location>
        <begin position="154"/>
        <end position="174"/>
    </location>
</feature>
<dbReference type="InterPro" id="IPR037294">
    <property type="entry name" value="ABC_BtuC-like"/>
</dbReference>
<evidence type="ECO:0000256" key="10">
    <source>
        <dbReference type="ARBA" id="ARBA00025320"/>
    </source>
</evidence>
<keyword evidence="4" id="KW-0813">Transport</keyword>
<evidence type="ECO:0000256" key="9">
    <source>
        <dbReference type="ARBA" id="ARBA00023136"/>
    </source>
</evidence>
<reference evidence="14 15" key="1">
    <citation type="submission" date="2019-01" db="EMBL/GenBank/DDBJ databases">
        <title>Draft Genome Sequences of Helcococcus ovis Strains Isolated from the Uterus and Vagina of Dairy Cows with Metritis.</title>
        <authorList>
            <person name="Cunha F."/>
            <person name="Jeon S.J."/>
            <person name="Kutzer P."/>
            <person name="Galvao K.N."/>
        </authorList>
    </citation>
    <scope>NUCLEOTIDE SEQUENCE [LARGE SCALE GENOMIC DNA]</scope>
    <source>
        <strain evidence="14 15">KG-37</strain>
    </source>
</reference>
<evidence type="ECO:0000256" key="12">
    <source>
        <dbReference type="ARBA" id="ARBA00031465"/>
    </source>
</evidence>
<feature type="transmembrane region" description="Helical" evidence="13">
    <location>
        <begin position="98"/>
        <end position="117"/>
    </location>
</feature>
<dbReference type="CDD" id="cd06550">
    <property type="entry name" value="TM_ABC_iron-siderophores_like"/>
    <property type="match status" value="1"/>
</dbReference>
<keyword evidence="15" id="KW-1185">Reference proteome</keyword>
<evidence type="ECO:0000256" key="5">
    <source>
        <dbReference type="ARBA" id="ARBA00022475"/>
    </source>
</evidence>
<comment type="function">
    <text evidence="10">Part of the binding-protein-dependent transport system for heme-iron. Responsible for the translocation of the substrate across the membrane.</text>
</comment>
<evidence type="ECO:0000256" key="8">
    <source>
        <dbReference type="ARBA" id="ARBA00023004"/>
    </source>
</evidence>
<dbReference type="GO" id="GO:0005886">
    <property type="term" value="C:plasma membrane"/>
    <property type="evidence" value="ECO:0007669"/>
    <property type="project" value="UniProtKB-SubCell"/>
</dbReference>
<dbReference type="PANTHER" id="PTHR30472:SF21">
    <property type="entry name" value="HEME-IRON TRANSPORT SYSTEM PERMEASE PROTEIN ISDF-RELATED"/>
    <property type="match status" value="1"/>
</dbReference>
<protein>
    <recommendedName>
        <fullName evidence="3">Probable heme-iron transport system permease protein IsdF</fullName>
    </recommendedName>
    <alternativeName>
        <fullName evidence="12">Iron-regulated surface determinant protein F</fullName>
    </alternativeName>
    <alternativeName>
        <fullName evidence="11">Staphylococcal iron-regulated protein G</fullName>
    </alternativeName>
</protein>
<dbReference type="EMBL" id="SCFR01000002">
    <property type="protein sequence ID" value="TFF67475.1"/>
    <property type="molecule type" value="Genomic_DNA"/>
</dbReference>